<evidence type="ECO:0000313" key="2">
    <source>
        <dbReference type="Proteomes" id="UP001596972"/>
    </source>
</evidence>
<name>A0ABW3EMM9_9ACTN</name>
<evidence type="ECO:0008006" key="3">
    <source>
        <dbReference type="Google" id="ProtNLM"/>
    </source>
</evidence>
<gene>
    <name evidence="1" type="ORF">ACFQ11_11540</name>
</gene>
<organism evidence="1 2">
    <name type="scientific">Actinomadura sediminis</name>
    <dbReference type="NCBI Taxonomy" id="1038904"/>
    <lineage>
        <taxon>Bacteria</taxon>
        <taxon>Bacillati</taxon>
        <taxon>Actinomycetota</taxon>
        <taxon>Actinomycetes</taxon>
        <taxon>Streptosporangiales</taxon>
        <taxon>Thermomonosporaceae</taxon>
        <taxon>Actinomadura</taxon>
    </lineage>
</organism>
<accession>A0ABW3EMM9</accession>
<dbReference type="RefSeq" id="WP_378298100.1">
    <property type="nucleotide sequence ID" value="NZ_JBHTJA010000016.1"/>
</dbReference>
<evidence type="ECO:0000313" key="1">
    <source>
        <dbReference type="EMBL" id="MFD0901026.1"/>
    </source>
</evidence>
<protein>
    <recommendedName>
        <fullName evidence="3">Carboxypeptidase regulatory-like domain-containing protein</fullName>
    </recommendedName>
</protein>
<sequence length="611" mass="66451">MNLSVAFDRLSADRVATVTLKAKSASGITGVEATVENLANDEWTPIATLPLTLSGGTANDGTWTAEYKTDIEARPGTTRFTVAVTSADGATVTERESIDNCYRTVITDLATSPDTVDADTPMTVTGRVLVQKTRESDAEPTANVIVHSATSTVETGADGTFSFTHPYKSFVSLHARVGEQEWLCEVAEFAPAPKEFIRQSVELSAEIVTPQPVQVGDEVLVKGLLRRNGADGPVPARLIGLELYQQYGSHREWVGSGNSRDDGTFWLRFNAERSGKLIVESEETDVLWAGSVSPGSVQIDWDAEITDFEVTPSTVEFRKPVVATGWLNDTSTDQKYPIGDAPVTLEYSETGESWREAGSGKTNTGGRFEVESSETVKSGYWRVRFAGSDGETRTVSDLRRVHVKFGTRLDGFGVEKVSGGEVLVKGKLLRLKDEAEPAGELPIYFYFMAEGESTWEYQGTMDTWLDGSFGKRFPARQDGYWTAAFWGDDDHTRSNAPIEYVDVDGQYTTKFAEFGASPSPVAAGEPVTVKGLLTRAIGGGAAEPAPGKPVYVYFLPAGATEWKQMAIVETGTDGRFEKAFAAERDGYWTAWFFGDDGHLSVNSGSKYVDVQ</sequence>
<proteinExistence type="predicted"/>
<dbReference type="EMBL" id="JBHTJA010000016">
    <property type="protein sequence ID" value="MFD0901026.1"/>
    <property type="molecule type" value="Genomic_DNA"/>
</dbReference>
<dbReference type="Proteomes" id="UP001596972">
    <property type="component" value="Unassembled WGS sequence"/>
</dbReference>
<reference evidence="2" key="1">
    <citation type="journal article" date="2019" name="Int. J. Syst. Evol. Microbiol.">
        <title>The Global Catalogue of Microorganisms (GCM) 10K type strain sequencing project: providing services to taxonomists for standard genome sequencing and annotation.</title>
        <authorList>
            <consortium name="The Broad Institute Genomics Platform"/>
            <consortium name="The Broad Institute Genome Sequencing Center for Infectious Disease"/>
            <person name="Wu L."/>
            <person name="Ma J."/>
        </authorList>
    </citation>
    <scope>NUCLEOTIDE SEQUENCE [LARGE SCALE GENOMIC DNA]</scope>
    <source>
        <strain evidence="2">JCM 31202</strain>
    </source>
</reference>
<keyword evidence="2" id="KW-1185">Reference proteome</keyword>
<comment type="caution">
    <text evidence="1">The sequence shown here is derived from an EMBL/GenBank/DDBJ whole genome shotgun (WGS) entry which is preliminary data.</text>
</comment>